<feature type="region of interest" description="Disordered" evidence="3">
    <location>
        <begin position="594"/>
        <end position="614"/>
    </location>
</feature>
<dbReference type="InterPro" id="IPR042099">
    <property type="entry name" value="ANL_N_sf"/>
</dbReference>
<dbReference type="GeneID" id="37143634"/>
<evidence type="ECO:0000313" key="5">
    <source>
        <dbReference type="EMBL" id="PYH80065.1"/>
    </source>
</evidence>
<evidence type="ECO:0000313" key="6">
    <source>
        <dbReference type="Proteomes" id="UP000248340"/>
    </source>
</evidence>
<dbReference type="OrthoDB" id="10253869at2759"/>
<dbReference type="GO" id="GO:0006633">
    <property type="term" value="P:fatty acid biosynthetic process"/>
    <property type="evidence" value="ECO:0007669"/>
    <property type="project" value="TreeGrafter"/>
</dbReference>
<dbReference type="SMART" id="SM00823">
    <property type="entry name" value="PKS_PP"/>
    <property type="match status" value="1"/>
</dbReference>
<dbReference type="PROSITE" id="PS50075">
    <property type="entry name" value="CARRIER"/>
    <property type="match status" value="1"/>
</dbReference>
<proteinExistence type="predicted"/>
<dbReference type="Gene3D" id="3.30.300.30">
    <property type="match status" value="1"/>
</dbReference>
<name>A0A319C4D9_9EURO</name>
<dbReference type="SUPFAM" id="SSF53474">
    <property type="entry name" value="alpha/beta-Hydrolases"/>
    <property type="match status" value="1"/>
</dbReference>
<dbReference type="InterPro" id="IPR020845">
    <property type="entry name" value="AMP-binding_CS"/>
</dbReference>
<dbReference type="CDD" id="cd12148">
    <property type="entry name" value="fungal_TF_MHR"/>
    <property type="match status" value="1"/>
</dbReference>
<dbReference type="PANTHER" id="PTHR24096:SF267">
    <property type="entry name" value="MALONATE--COA LIGASE ACSF3, MITOCHONDRIAL"/>
    <property type="match status" value="1"/>
</dbReference>
<dbReference type="PROSITE" id="PS00455">
    <property type="entry name" value="AMP_BINDING"/>
    <property type="match status" value="1"/>
</dbReference>
<keyword evidence="1" id="KW-0596">Phosphopantetheine</keyword>
<evidence type="ECO:0000256" key="3">
    <source>
        <dbReference type="SAM" id="MobiDB-lite"/>
    </source>
</evidence>
<evidence type="ECO:0000259" key="4">
    <source>
        <dbReference type="PROSITE" id="PS50075"/>
    </source>
</evidence>
<evidence type="ECO:0000256" key="2">
    <source>
        <dbReference type="ARBA" id="ARBA00022553"/>
    </source>
</evidence>
<dbReference type="Pfam" id="PF00975">
    <property type="entry name" value="Thioesterase"/>
    <property type="match status" value="1"/>
</dbReference>
<organism evidence="5 6">
    <name type="scientific">Aspergillus uvarum CBS 121591</name>
    <dbReference type="NCBI Taxonomy" id="1448315"/>
    <lineage>
        <taxon>Eukaryota</taxon>
        <taxon>Fungi</taxon>
        <taxon>Dikarya</taxon>
        <taxon>Ascomycota</taxon>
        <taxon>Pezizomycotina</taxon>
        <taxon>Eurotiomycetes</taxon>
        <taxon>Eurotiomycetidae</taxon>
        <taxon>Eurotiales</taxon>
        <taxon>Aspergillaceae</taxon>
        <taxon>Aspergillus</taxon>
        <taxon>Aspergillus subgen. Circumdati</taxon>
    </lineage>
</organism>
<dbReference type="EMBL" id="KZ821713">
    <property type="protein sequence ID" value="PYH80065.1"/>
    <property type="molecule type" value="Genomic_DNA"/>
</dbReference>
<dbReference type="Gene3D" id="1.10.1200.10">
    <property type="entry name" value="ACP-like"/>
    <property type="match status" value="1"/>
</dbReference>
<dbReference type="Gene3D" id="3.40.50.12780">
    <property type="entry name" value="N-terminal domain of ligase-like"/>
    <property type="match status" value="1"/>
</dbReference>
<dbReference type="SUPFAM" id="SSF56801">
    <property type="entry name" value="Acetyl-CoA synthetase-like"/>
    <property type="match status" value="1"/>
</dbReference>
<dbReference type="STRING" id="1448315.A0A319C4D9"/>
<dbReference type="Proteomes" id="UP000248340">
    <property type="component" value="Unassembled WGS sequence"/>
</dbReference>
<keyword evidence="2" id="KW-0597">Phosphoprotein</keyword>
<dbReference type="GO" id="GO:0031177">
    <property type="term" value="F:phosphopantetheine binding"/>
    <property type="evidence" value="ECO:0007669"/>
    <property type="project" value="InterPro"/>
</dbReference>
<feature type="compositionally biased region" description="Low complexity" evidence="3">
    <location>
        <begin position="688"/>
        <end position="713"/>
    </location>
</feature>
<feature type="region of interest" description="Disordered" evidence="3">
    <location>
        <begin position="681"/>
        <end position="720"/>
    </location>
</feature>
<dbReference type="InterPro" id="IPR029058">
    <property type="entry name" value="AB_hydrolase_fold"/>
</dbReference>
<dbReference type="RefSeq" id="XP_025490265.1">
    <property type="nucleotide sequence ID" value="XM_025640892.1"/>
</dbReference>
<dbReference type="Gene3D" id="3.40.50.1820">
    <property type="entry name" value="alpha/beta hydrolase"/>
    <property type="match status" value="1"/>
</dbReference>
<feature type="domain" description="Carrier" evidence="4">
    <location>
        <begin position="613"/>
        <end position="688"/>
    </location>
</feature>
<dbReference type="InterPro" id="IPR000873">
    <property type="entry name" value="AMP-dep_synth/lig_dom"/>
</dbReference>
<dbReference type="VEuPathDB" id="FungiDB:BO82DRAFT_433664"/>
<sequence length="1618" mass="175777">MLLHPSPSPAGLGLSKDQVRSCTAEVVRDTLPPREATSLLELLQRAATTSAGITFYKTSGSTAESAEWFSYQQLLIQACHDAQWLQTSVSNLQRDTVFLLHFDTHEENIRWFWACTVAGYLPCIVPKFAVSTDRRIAQAEHILRLLDGPVVLTNGRMACAFQGIDTPRLYRVDQQTALTSRLATTAATTPLPVDRNQRADDLGALMLTSGSTGFSKAVCLRQPQMLAAAAGKAAHCGATSQDVFLSWIALDHVVNLVEMHLHAMRLGAEQIQVATELVVAEPRRFLDLVDRHRVSLSFAPNFFLALLCERVCHPTPEQEAQPAPSWDLSCLRCVFSGGEATVRQMAVQLLRALQPYGARPFIRAGYGLTESCAGMVWDLVDHTVDGLHDAAGEFMCCGLPIPGVKMRVLRERDESEAAAGEEGMLQLRGAVLFDRYYRDAAATRGAFTSDGWFITGDNAYLDAHGQLYITGRTKDTLLLNGLTIFAVEVEHSLEQARIPGLTPSFTLVFAHRPPGALTESYCVVYLPSYSPDDAAARVATTEAIERIASLVVHVKPAAVLPLPRSHFEKTSLGKLSRAHFRRLFESGALDSERKAHESSIHAHRQAHRQAPSSPTEQTILTLICARLHAADPDSVSVTTNLFSLGLSSLDFYTVTQDLHQTFGVVFTLPDLLRDPTVAGLARRLASKQQQQQPSPNSQHHSPSLSPSLQPDNPTEYDPVVPLQLTGPKTPLWLVHPASGNVLIFANLARAFHDRPIYAFRSRGVQSGEPLFTSIAEMASTYAAAMQRTQPSGPYALAGYSLGSSIAFEIAKRLEATGAEVRFLGALDGPPDIAPLVGQLTWTEALVMIGYFYELISETRCVALMPQLRDVDRELALDVVLREADPNRVKALRLDREELRHVTDVTAGFSRAAGEYTPAGSVAGAPVDVFAVDPLLTVTDDRGVWIERYLGQWQGLSQRGMALHQCEGRHADMLGARRRGGIRRGGATKSPVTEAPAPVHNPTFPAVSIGQHPFPVSAPNNVIGEEEDLANIFNLLHPLGGIRNLDVNEIDGSRYDDWSGVPAAEGPDINACDPMGDVIGTSPLVVLRAYASDEDLLNAYYVHIHPFLPILPPPLTPQPDDRPSAVRFAPGQVRSIQESSFLHWPASALTLAIAAILVSIPLPQGSDPSAESSLSLRRSAAQHFAEAAFRAVDDGTDAMAHTPADTTIFAGPGTGNNDISPVSSVLALILLSIHEYCQRGNVSRMRRRANQAITTAMDLRLHSLGAAATEAQRRAWWGAMLILYLSSIDQDVLPLITLDDPRITTPYPAIHNHSEPWPLLLQAEAIILSVSQTLYNQHSPNVPAAPSPSLKAEITQLDANILELTRKLDRSPRPASRAGVEEQALLTTWAIAQSLAYSARVRLHRFHAFSNIAPIFFSKHCNLPTHSDPTRPRQSIPEEQILASAAFPSTEAQSSLICLKAALAMARAYERIAAIASEGGSRNGASHPQAIGAAPAPPTEGFFLPGAAQLPQRTHIIPFFLCGAMQASYVLLMTYRQLRMALGLTGEELQVALGTYAHLLPHLLEPGAEVQDVERLLRELRQGVESILGAMRLTVAFEGVGGMGVEVQGAYRSVCGGEL</sequence>
<dbReference type="InterPro" id="IPR036736">
    <property type="entry name" value="ACP-like_sf"/>
</dbReference>
<accession>A0A319C4D9</accession>
<dbReference type="InterPro" id="IPR020806">
    <property type="entry name" value="PKS_PP-bd"/>
</dbReference>
<dbReference type="InterPro" id="IPR001031">
    <property type="entry name" value="Thioesterase"/>
</dbReference>
<dbReference type="InterPro" id="IPR009081">
    <property type="entry name" value="PP-bd_ACP"/>
</dbReference>
<dbReference type="Pfam" id="PF00501">
    <property type="entry name" value="AMP-binding"/>
    <property type="match status" value="1"/>
</dbReference>
<gene>
    <name evidence="5" type="ORF">BO82DRAFT_433664</name>
</gene>
<dbReference type="Pfam" id="PF00550">
    <property type="entry name" value="PP-binding"/>
    <property type="match status" value="1"/>
</dbReference>
<dbReference type="InterPro" id="IPR045851">
    <property type="entry name" value="AMP-bd_C_sf"/>
</dbReference>
<protein>
    <submittedName>
        <fullName evidence="5">Acetyl-CoA synthetase-like protein</fullName>
    </submittedName>
</protein>
<dbReference type="SUPFAM" id="SSF47336">
    <property type="entry name" value="ACP-like"/>
    <property type="match status" value="1"/>
</dbReference>
<dbReference type="PANTHER" id="PTHR24096">
    <property type="entry name" value="LONG-CHAIN-FATTY-ACID--COA LIGASE"/>
    <property type="match status" value="1"/>
</dbReference>
<keyword evidence="6" id="KW-1185">Reference proteome</keyword>
<reference evidence="5 6" key="1">
    <citation type="submission" date="2016-12" db="EMBL/GenBank/DDBJ databases">
        <title>The genomes of Aspergillus section Nigri reveals drivers in fungal speciation.</title>
        <authorList>
            <consortium name="DOE Joint Genome Institute"/>
            <person name="Vesth T.C."/>
            <person name="Nybo J."/>
            <person name="Theobald S."/>
            <person name="Brandl J."/>
            <person name="Frisvad J.C."/>
            <person name="Nielsen K.F."/>
            <person name="Lyhne E.K."/>
            <person name="Kogle M.E."/>
            <person name="Kuo A."/>
            <person name="Riley R."/>
            <person name="Clum A."/>
            <person name="Nolan M."/>
            <person name="Lipzen A."/>
            <person name="Salamov A."/>
            <person name="Henrissat B."/>
            <person name="Wiebenga A."/>
            <person name="De Vries R.P."/>
            <person name="Grigoriev I.V."/>
            <person name="Mortensen U.H."/>
            <person name="Andersen M.R."/>
            <person name="Baker S.E."/>
        </authorList>
    </citation>
    <scope>NUCLEOTIDE SEQUENCE [LARGE SCALE GENOMIC DNA]</scope>
    <source>
        <strain evidence="5 6">CBS 121591</strain>
    </source>
</reference>
<dbReference type="GO" id="GO:0031957">
    <property type="term" value="F:very long-chain fatty acid-CoA ligase activity"/>
    <property type="evidence" value="ECO:0007669"/>
    <property type="project" value="TreeGrafter"/>
</dbReference>
<evidence type="ECO:0000256" key="1">
    <source>
        <dbReference type="ARBA" id="ARBA00022450"/>
    </source>
</evidence>